<protein>
    <submittedName>
        <fullName evidence="1">Uncharacterized protein</fullName>
    </submittedName>
</protein>
<keyword evidence="2" id="KW-1185">Reference proteome</keyword>
<comment type="caution">
    <text evidence="1">The sequence shown here is derived from an EMBL/GenBank/DDBJ whole genome shotgun (WGS) entry which is preliminary data.</text>
</comment>
<organism evidence="1 2">
    <name type="scientific">Bonamia ostreae</name>
    <dbReference type="NCBI Taxonomy" id="126728"/>
    <lineage>
        <taxon>Eukaryota</taxon>
        <taxon>Sar</taxon>
        <taxon>Rhizaria</taxon>
        <taxon>Endomyxa</taxon>
        <taxon>Ascetosporea</taxon>
        <taxon>Haplosporida</taxon>
        <taxon>Bonamia</taxon>
    </lineage>
</organism>
<reference evidence="1 2" key="1">
    <citation type="journal article" date="2024" name="BMC Biol.">
        <title>Comparative genomics of Ascetosporea gives new insight into the evolutionary basis for animal parasitism in Rhizaria.</title>
        <authorList>
            <person name="Hiltunen Thoren M."/>
            <person name="Onut-Brannstrom I."/>
            <person name="Alfjorden A."/>
            <person name="Peckova H."/>
            <person name="Swords F."/>
            <person name="Hooper C."/>
            <person name="Holzer A.S."/>
            <person name="Bass D."/>
            <person name="Burki F."/>
        </authorList>
    </citation>
    <scope>NUCLEOTIDE SEQUENCE [LARGE SCALE GENOMIC DNA]</scope>
    <source>
        <strain evidence="1">20-A016</strain>
    </source>
</reference>
<proteinExistence type="predicted"/>
<dbReference type="Proteomes" id="UP001439008">
    <property type="component" value="Unassembled WGS sequence"/>
</dbReference>
<name>A0ABV2APW4_9EUKA</name>
<evidence type="ECO:0000313" key="1">
    <source>
        <dbReference type="EMBL" id="MES1921722.1"/>
    </source>
</evidence>
<accession>A0ABV2APW4</accession>
<evidence type="ECO:0000313" key="2">
    <source>
        <dbReference type="Proteomes" id="UP001439008"/>
    </source>
</evidence>
<dbReference type="EMBL" id="JBDODL010001680">
    <property type="protein sequence ID" value="MES1921722.1"/>
    <property type="molecule type" value="Genomic_DNA"/>
</dbReference>
<sequence length="296" mass="34976">MYMKNGNIEKTMSLLNNSKKVEDVIKFERILEKNKEFEKLALFQLKSGKLEKAFDNFLLSKNLNKAFEIIKETKTENIEKLVRETKKEYYFQRKNIETKRKRYKDLIKRLRSIRFLRQNNFLGNISEVDNKSVISGSTNFTWNTVSSFSIVTETDFNNTGDGVERKKKKFGKSRKIKFGDPSTERFLLSDLAKLVPTKSFKKQIKDLETILLSLNLRSEFVLLKKDFSDFVNLITEEESKSMDYCENSLCGNNDFKWPEDLKKIIKSKNKKSENKNLVIVFNRFDQINEDIIEKWD</sequence>
<gene>
    <name evidence="1" type="ORF">MHBO_003253</name>
</gene>